<dbReference type="AlphaFoldDB" id="A0A9D1MLH1"/>
<protein>
    <submittedName>
        <fullName evidence="2">Uncharacterized protein</fullName>
    </submittedName>
</protein>
<name>A0A9D1MLH1_9FIRM</name>
<feature type="region of interest" description="Disordered" evidence="1">
    <location>
        <begin position="52"/>
        <end position="78"/>
    </location>
</feature>
<proteinExistence type="predicted"/>
<evidence type="ECO:0000313" key="3">
    <source>
        <dbReference type="Proteomes" id="UP000824145"/>
    </source>
</evidence>
<reference evidence="2" key="2">
    <citation type="journal article" date="2021" name="PeerJ">
        <title>Extensive microbial diversity within the chicken gut microbiome revealed by metagenomics and culture.</title>
        <authorList>
            <person name="Gilroy R."/>
            <person name="Ravi A."/>
            <person name="Getino M."/>
            <person name="Pursley I."/>
            <person name="Horton D.L."/>
            <person name="Alikhan N.F."/>
            <person name="Baker D."/>
            <person name="Gharbi K."/>
            <person name="Hall N."/>
            <person name="Watson M."/>
            <person name="Adriaenssens E.M."/>
            <person name="Foster-Nyarko E."/>
            <person name="Jarju S."/>
            <person name="Secka A."/>
            <person name="Antonio M."/>
            <person name="Oren A."/>
            <person name="Chaudhuri R.R."/>
            <person name="La Ragione R."/>
            <person name="Hildebrand F."/>
            <person name="Pallen M.J."/>
        </authorList>
    </citation>
    <scope>NUCLEOTIDE SEQUENCE</scope>
    <source>
        <strain evidence="2">9366</strain>
    </source>
</reference>
<accession>A0A9D1MLH1</accession>
<organism evidence="2 3">
    <name type="scientific">Candidatus Caccalectryoclostridium excrementigallinarum</name>
    <dbReference type="NCBI Taxonomy" id="2840710"/>
    <lineage>
        <taxon>Bacteria</taxon>
        <taxon>Bacillati</taxon>
        <taxon>Bacillota</taxon>
        <taxon>Clostridia</taxon>
        <taxon>Christensenellales</taxon>
        <taxon>Christensenellaceae</taxon>
        <taxon>Christensenellaceae incertae sedis</taxon>
        <taxon>Candidatus Caccalectryoclostridium</taxon>
    </lineage>
</organism>
<evidence type="ECO:0000313" key="2">
    <source>
        <dbReference type="EMBL" id="HIU62471.1"/>
    </source>
</evidence>
<dbReference type="Proteomes" id="UP000824145">
    <property type="component" value="Unassembled WGS sequence"/>
</dbReference>
<evidence type="ECO:0000256" key="1">
    <source>
        <dbReference type="SAM" id="MobiDB-lite"/>
    </source>
</evidence>
<sequence>MTTMAEKQRELDIMKWNDSVQRGQDCCGSYEFCADCDKSQDYPCAFAFEKHGEKKSVKAPKPAAKKTAAKKPAAKKSK</sequence>
<comment type="caution">
    <text evidence="2">The sequence shown here is derived from an EMBL/GenBank/DDBJ whole genome shotgun (WGS) entry which is preliminary data.</text>
</comment>
<feature type="compositionally biased region" description="Basic residues" evidence="1">
    <location>
        <begin position="63"/>
        <end position="78"/>
    </location>
</feature>
<gene>
    <name evidence="2" type="ORF">IAB07_01710</name>
</gene>
<dbReference type="EMBL" id="DVNJ01000006">
    <property type="protein sequence ID" value="HIU62471.1"/>
    <property type="molecule type" value="Genomic_DNA"/>
</dbReference>
<reference evidence="2" key="1">
    <citation type="submission" date="2020-10" db="EMBL/GenBank/DDBJ databases">
        <authorList>
            <person name="Gilroy R."/>
        </authorList>
    </citation>
    <scope>NUCLEOTIDE SEQUENCE</scope>
    <source>
        <strain evidence="2">9366</strain>
    </source>
</reference>